<proteinExistence type="predicted"/>
<evidence type="ECO:0000313" key="1">
    <source>
        <dbReference type="EMBL" id="PZR37186.1"/>
    </source>
</evidence>
<dbReference type="InterPro" id="IPR006498">
    <property type="entry name" value="Tail_tube"/>
</dbReference>
<gene>
    <name evidence="1" type="ORF">DI526_01330</name>
</gene>
<reference evidence="1 2" key="1">
    <citation type="submission" date="2017-08" db="EMBL/GenBank/DDBJ databases">
        <title>Infants hospitalized years apart are colonized by the same room-sourced microbial strains.</title>
        <authorList>
            <person name="Brooks B."/>
            <person name="Olm M.R."/>
            <person name="Firek B.A."/>
            <person name="Baker R."/>
            <person name="Thomas B.C."/>
            <person name="Morowitz M.J."/>
            <person name="Banfield J.F."/>
        </authorList>
    </citation>
    <scope>NUCLEOTIDE SEQUENCE [LARGE SCALE GENOMIC DNA]</scope>
    <source>
        <strain evidence="1">S2_003_000_R2_4</strain>
    </source>
</reference>
<evidence type="ECO:0000313" key="2">
    <source>
        <dbReference type="Proteomes" id="UP000249393"/>
    </source>
</evidence>
<dbReference type="AlphaFoldDB" id="A0A2W5VKB0"/>
<accession>A0A2W5VKB0</accession>
<organism evidence="1 2">
    <name type="scientific">Caulobacter segnis</name>
    <dbReference type="NCBI Taxonomy" id="88688"/>
    <lineage>
        <taxon>Bacteria</taxon>
        <taxon>Pseudomonadati</taxon>
        <taxon>Pseudomonadota</taxon>
        <taxon>Alphaproteobacteria</taxon>
        <taxon>Caulobacterales</taxon>
        <taxon>Caulobacteraceae</taxon>
        <taxon>Caulobacter</taxon>
    </lineage>
</organism>
<dbReference type="RefSeq" id="WP_304273167.1">
    <property type="nucleotide sequence ID" value="NZ_QFQZ01000002.1"/>
</dbReference>
<protein>
    <submittedName>
        <fullName evidence="1">Phage tail protein</fullName>
    </submittedName>
</protein>
<dbReference type="Pfam" id="PF04985">
    <property type="entry name" value="Phage_tube"/>
    <property type="match status" value="1"/>
</dbReference>
<comment type="caution">
    <text evidence="1">The sequence shown here is derived from an EMBL/GenBank/DDBJ whole genome shotgun (WGS) entry which is preliminary data.</text>
</comment>
<dbReference type="EMBL" id="QFQZ01000002">
    <property type="protein sequence ID" value="PZR37186.1"/>
    <property type="molecule type" value="Genomic_DNA"/>
</dbReference>
<name>A0A2W5VKB0_9CAUL</name>
<dbReference type="Proteomes" id="UP000249393">
    <property type="component" value="Unassembled WGS sequence"/>
</dbReference>
<sequence length="170" mass="18695">MSKLPSKLMMMNTFLNGYGYGGEAKVVKPPPLKFMTDKHNTEIGPINYRNGQIDELKLEYTLAGLVVQSIRAMGATAIDGVQLRFTGAYQRPDTGETSQAEIVVRGQQNEWDPGDAEVGKDTEHKYVVDCVYYKLTIDGVEEAEIDKLNRLIKIGGVDLTAKLRQAAGGV</sequence>